<evidence type="ECO:0000313" key="8">
    <source>
        <dbReference type="EMBL" id="AWB34039.1"/>
    </source>
</evidence>
<keyword evidence="4 6" id="KW-0472">Membrane</keyword>
<dbReference type="Proteomes" id="UP000244571">
    <property type="component" value="Chromosome"/>
</dbReference>
<keyword evidence="3 6" id="KW-1133">Transmembrane helix</keyword>
<name>A0A2R4XK02_9BURK</name>
<evidence type="ECO:0000256" key="6">
    <source>
        <dbReference type="SAM" id="Phobius"/>
    </source>
</evidence>
<gene>
    <name evidence="8" type="ORF">DBV39_10295</name>
</gene>
<evidence type="ECO:0000256" key="2">
    <source>
        <dbReference type="ARBA" id="ARBA00022692"/>
    </source>
</evidence>
<proteinExistence type="predicted"/>
<evidence type="ECO:0000256" key="4">
    <source>
        <dbReference type="ARBA" id="ARBA00023136"/>
    </source>
</evidence>
<keyword evidence="2 6" id="KW-0812">Transmembrane</keyword>
<reference evidence="8 9" key="1">
    <citation type="submission" date="2018-04" db="EMBL/GenBank/DDBJ databases">
        <title>Bordetella sp. HZ20 isolated from seawater.</title>
        <authorList>
            <person name="Sun C."/>
        </authorList>
    </citation>
    <scope>NUCLEOTIDE SEQUENCE [LARGE SCALE GENOMIC DNA]</scope>
    <source>
        <strain evidence="8 9">HZ20</strain>
    </source>
</reference>
<evidence type="ECO:0000256" key="1">
    <source>
        <dbReference type="ARBA" id="ARBA00022475"/>
    </source>
</evidence>
<evidence type="ECO:0000259" key="7">
    <source>
        <dbReference type="Pfam" id="PF06305"/>
    </source>
</evidence>
<organism evidence="8 9">
    <name type="scientific">Orrella marina</name>
    <dbReference type="NCBI Taxonomy" id="2163011"/>
    <lineage>
        <taxon>Bacteria</taxon>
        <taxon>Pseudomonadati</taxon>
        <taxon>Pseudomonadota</taxon>
        <taxon>Betaproteobacteria</taxon>
        <taxon>Burkholderiales</taxon>
        <taxon>Alcaligenaceae</taxon>
        <taxon>Orrella</taxon>
    </lineage>
</organism>
<dbReference type="GO" id="GO:0005886">
    <property type="term" value="C:plasma membrane"/>
    <property type="evidence" value="ECO:0007669"/>
    <property type="project" value="InterPro"/>
</dbReference>
<dbReference type="OrthoDB" id="8687514at2"/>
<dbReference type="InterPro" id="IPR010445">
    <property type="entry name" value="LapA_dom"/>
</dbReference>
<feature type="compositionally biased region" description="Low complexity" evidence="5">
    <location>
        <begin position="93"/>
        <end position="109"/>
    </location>
</feature>
<evidence type="ECO:0000256" key="5">
    <source>
        <dbReference type="SAM" id="MobiDB-lite"/>
    </source>
</evidence>
<evidence type="ECO:0000256" key="3">
    <source>
        <dbReference type="ARBA" id="ARBA00022989"/>
    </source>
</evidence>
<feature type="region of interest" description="Disordered" evidence="5">
    <location>
        <begin position="79"/>
        <end position="109"/>
    </location>
</feature>
<keyword evidence="1" id="KW-1003">Cell membrane</keyword>
<dbReference type="KEGG" id="boz:DBV39_10295"/>
<dbReference type="RefSeq" id="WP_108621458.1">
    <property type="nucleotide sequence ID" value="NZ_CP028901.1"/>
</dbReference>
<protein>
    <submittedName>
        <fullName evidence="8">DUF1049 domain-containing protein</fullName>
    </submittedName>
</protein>
<keyword evidence="9" id="KW-1185">Reference proteome</keyword>
<dbReference type="EMBL" id="CP028901">
    <property type="protein sequence ID" value="AWB34039.1"/>
    <property type="molecule type" value="Genomic_DNA"/>
</dbReference>
<accession>A0A2R4XK02</accession>
<evidence type="ECO:0000313" key="9">
    <source>
        <dbReference type="Proteomes" id="UP000244571"/>
    </source>
</evidence>
<dbReference type="AlphaFoldDB" id="A0A2R4XK02"/>
<feature type="transmembrane region" description="Helical" evidence="6">
    <location>
        <begin position="42"/>
        <end position="62"/>
    </location>
</feature>
<feature type="domain" description="Lipopolysaccharide assembly protein A" evidence="7">
    <location>
        <begin position="23"/>
        <end position="83"/>
    </location>
</feature>
<sequence length="109" mass="11999">MRYVVWTIRLVIFIAVLFFAFKNITPVDVIFYDGYRLADVPLIVVILLAFVAGTAFGAVLMLPGRWKRWRESGRLRKDLARASTKPGNPTGESSASVVSPTSPSGTTPL</sequence>
<dbReference type="Pfam" id="PF06305">
    <property type="entry name" value="LapA_dom"/>
    <property type="match status" value="1"/>
</dbReference>